<keyword evidence="6" id="KW-0653">Protein transport</keyword>
<dbReference type="PIRSF" id="PIRSF006291">
    <property type="entry name" value="GspM"/>
    <property type="match status" value="1"/>
</dbReference>
<dbReference type="InterPro" id="IPR023229">
    <property type="entry name" value="T2SS_M_periplasmic_sf"/>
</dbReference>
<dbReference type="GO" id="GO:0015627">
    <property type="term" value="C:type II protein secretion system complex"/>
    <property type="evidence" value="ECO:0007669"/>
    <property type="project" value="InterPro"/>
</dbReference>
<evidence type="ECO:0000256" key="2">
    <source>
        <dbReference type="ARBA" id="ARBA00022448"/>
    </source>
</evidence>
<evidence type="ECO:0000313" key="10">
    <source>
        <dbReference type="EMBL" id="VAW91774.1"/>
    </source>
</evidence>
<gene>
    <name evidence="10" type="ORF">MNBD_GAMMA23-122</name>
</gene>
<keyword evidence="2" id="KW-0813">Transport</keyword>
<organism evidence="10">
    <name type="scientific">hydrothermal vent metagenome</name>
    <dbReference type="NCBI Taxonomy" id="652676"/>
    <lineage>
        <taxon>unclassified sequences</taxon>
        <taxon>metagenomes</taxon>
        <taxon>ecological metagenomes</taxon>
    </lineage>
</organism>
<reference evidence="10" key="1">
    <citation type="submission" date="2018-06" db="EMBL/GenBank/DDBJ databases">
        <authorList>
            <person name="Zhirakovskaya E."/>
        </authorList>
    </citation>
    <scope>NUCLEOTIDE SEQUENCE</scope>
</reference>
<evidence type="ECO:0000256" key="6">
    <source>
        <dbReference type="ARBA" id="ARBA00022927"/>
    </source>
</evidence>
<keyword evidence="5 9" id="KW-0812">Transmembrane</keyword>
<dbReference type="GO" id="GO:0015628">
    <property type="term" value="P:protein secretion by the type II secretion system"/>
    <property type="evidence" value="ECO:0007669"/>
    <property type="project" value="InterPro"/>
</dbReference>
<keyword evidence="8 9" id="KW-0472">Membrane</keyword>
<accession>A0A3B1AD72</accession>
<name>A0A3B1AD72_9ZZZZ</name>
<evidence type="ECO:0000256" key="4">
    <source>
        <dbReference type="ARBA" id="ARBA00022519"/>
    </source>
</evidence>
<protein>
    <recommendedName>
        <fullName evidence="11">General secretion pathway protein M</fullName>
    </recommendedName>
</protein>
<evidence type="ECO:0000256" key="9">
    <source>
        <dbReference type="SAM" id="Phobius"/>
    </source>
</evidence>
<dbReference type="EMBL" id="UOFT01000016">
    <property type="protein sequence ID" value="VAW91774.1"/>
    <property type="molecule type" value="Genomic_DNA"/>
</dbReference>
<evidence type="ECO:0000256" key="8">
    <source>
        <dbReference type="ARBA" id="ARBA00023136"/>
    </source>
</evidence>
<keyword evidence="3" id="KW-1003">Cell membrane</keyword>
<dbReference type="GO" id="GO:0005886">
    <property type="term" value="C:plasma membrane"/>
    <property type="evidence" value="ECO:0007669"/>
    <property type="project" value="UniProtKB-SubCell"/>
</dbReference>
<evidence type="ECO:0000256" key="7">
    <source>
        <dbReference type="ARBA" id="ARBA00022989"/>
    </source>
</evidence>
<evidence type="ECO:0000256" key="5">
    <source>
        <dbReference type="ARBA" id="ARBA00022692"/>
    </source>
</evidence>
<dbReference type="Pfam" id="PF04612">
    <property type="entry name" value="T2SSM"/>
    <property type="match status" value="1"/>
</dbReference>
<evidence type="ECO:0000256" key="3">
    <source>
        <dbReference type="ARBA" id="ARBA00022475"/>
    </source>
</evidence>
<dbReference type="AlphaFoldDB" id="A0A3B1AD72"/>
<dbReference type="InterPro" id="IPR007690">
    <property type="entry name" value="T2SS_GspM"/>
</dbReference>
<keyword evidence="4" id="KW-0997">Cell inner membrane</keyword>
<evidence type="ECO:0008006" key="11">
    <source>
        <dbReference type="Google" id="ProtNLM"/>
    </source>
</evidence>
<feature type="transmembrane region" description="Helical" evidence="9">
    <location>
        <begin position="18"/>
        <end position="36"/>
    </location>
</feature>
<evidence type="ECO:0000256" key="1">
    <source>
        <dbReference type="ARBA" id="ARBA00004377"/>
    </source>
</evidence>
<proteinExistence type="predicted"/>
<dbReference type="Gene3D" id="3.30.1360.100">
    <property type="entry name" value="General secretion pathway protein M, EpsM"/>
    <property type="match status" value="1"/>
</dbReference>
<keyword evidence="7 9" id="KW-1133">Transmembrane helix</keyword>
<sequence length="162" mass="18194">MNAVKKYLNGLESRERNLVIIAAVLIALVIPYQFIWKPFSESLDNMDVRVKSQRNQLVTMQHQASEIRKLRGSGTITAQPGRQFLSNLINTAAKRNGLANALNVKADSENNLRVSMDNVPFDNVMNWLDQLISRSGIIVSKLTVDRLQAVGRVNVTVYMEVP</sequence>
<comment type="subcellular location">
    <subcellularLocation>
        <location evidence="1">Cell inner membrane</location>
        <topology evidence="1">Single-pass membrane protein</topology>
    </subcellularLocation>
</comment>
<dbReference type="SUPFAM" id="SSF103054">
    <property type="entry name" value="General secretion pathway protein M, EpsM"/>
    <property type="match status" value="1"/>
</dbReference>